<sequence>MDAPCLRDSPPPRAASGSRRKEEVYRSFLAFHLQHSGSGSLAPGCGQQLGPGKDWLDSQSAPGRRFHTLDFYRLARDYLGGEAGDRAAGQPGAQAGDRAAGQRLLRSLSKAFEVLELISLNVYLWPWRKEIKSIKVGVVGMGYGE</sequence>
<evidence type="ECO:0000313" key="4">
    <source>
        <dbReference type="Proteomes" id="UP000288216"/>
    </source>
</evidence>
<evidence type="ECO:0000256" key="1">
    <source>
        <dbReference type="SAM" id="MobiDB-lite"/>
    </source>
</evidence>
<dbReference type="Proteomes" id="UP000288216">
    <property type="component" value="Unassembled WGS sequence"/>
</dbReference>
<dbReference type="Gene3D" id="1.20.58.2190">
    <property type="match status" value="1"/>
</dbReference>
<feature type="non-terminal residue" evidence="3">
    <location>
        <position position="145"/>
    </location>
</feature>
<name>A0A401QMF5_SCYTO</name>
<dbReference type="Pfam" id="PF21388">
    <property type="entry name" value="SPATA2_PUB-like"/>
    <property type="match status" value="1"/>
</dbReference>
<feature type="region of interest" description="Disordered" evidence="1">
    <location>
        <begin position="1"/>
        <end position="21"/>
    </location>
</feature>
<evidence type="ECO:0000259" key="2">
    <source>
        <dbReference type="Pfam" id="PF21388"/>
    </source>
</evidence>
<proteinExistence type="predicted"/>
<protein>
    <recommendedName>
        <fullName evidence="2">Spermatogenesis-associated protein 2 PUB-like domain-containing protein</fullName>
    </recommendedName>
</protein>
<dbReference type="STRING" id="75743.A0A401QMF5"/>
<gene>
    <name evidence="3" type="ORF">scyTo_0027140</name>
</gene>
<accession>A0A401QMF5</accession>
<dbReference type="AlphaFoldDB" id="A0A401QMF5"/>
<dbReference type="InterPro" id="IPR048839">
    <property type="entry name" value="SPATA2_PUB-like"/>
</dbReference>
<keyword evidence="4" id="KW-1185">Reference proteome</keyword>
<reference evidence="3 4" key="1">
    <citation type="journal article" date="2018" name="Nat. Ecol. Evol.">
        <title>Shark genomes provide insights into elasmobranch evolution and the origin of vertebrates.</title>
        <authorList>
            <person name="Hara Y"/>
            <person name="Yamaguchi K"/>
            <person name="Onimaru K"/>
            <person name="Kadota M"/>
            <person name="Koyanagi M"/>
            <person name="Keeley SD"/>
            <person name="Tatsumi K"/>
            <person name="Tanaka K"/>
            <person name="Motone F"/>
            <person name="Kageyama Y"/>
            <person name="Nozu R"/>
            <person name="Adachi N"/>
            <person name="Nishimura O"/>
            <person name="Nakagawa R"/>
            <person name="Tanegashima C"/>
            <person name="Kiyatake I"/>
            <person name="Matsumoto R"/>
            <person name="Murakumo K"/>
            <person name="Nishida K"/>
            <person name="Terakita A"/>
            <person name="Kuratani S"/>
            <person name="Sato K"/>
            <person name="Hyodo S Kuraku.S."/>
        </authorList>
    </citation>
    <scope>NUCLEOTIDE SEQUENCE [LARGE SCALE GENOMIC DNA]</scope>
</reference>
<evidence type="ECO:0000313" key="3">
    <source>
        <dbReference type="EMBL" id="GCB86483.1"/>
    </source>
</evidence>
<organism evidence="3 4">
    <name type="scientific">Scyliorhinus torazame</name>
    <name type="common">Cloudy catshark</name>
    <name type="synonym">Catulus torazame</name>
    <dbReference type="NCBI Taxonomy" id="75743"/>
    <lineage>
        <taxon>Eukaryota</taxon>
        <taxon>Metazoa</taxon>
        <taxon>Chordata</taxon>
        <taxon>Craniata</taxon>
        <taxon>Vertebrata</taxon>
        <taxon>Chondrichthyes</taxon>
        <taxon>Elasmobranchii</taxon>
        <taxon>Galeomorphii</taxon>
        <taxon>Galeoidea</taxon>
        <taxon>Carcharhiniformes</taxon>
        <taxon>Scyliorhinidae</taxon>
        <taxon>Scyliorhinus</taxon>
    </lineage>
</organism>
<dbReference type="EMBL" id="BFAA01292038">
    <property type="protein sequence ID" value="GCB86483.1"/>
    <property type="molecule type" value="Genomic_DNA"/>
</dbReference>
<comment type="caution">
    <text evidence="3">The sequence shown here is derived from an EMBL/GenBank/DDBJ whole genome shotgun (WGS) entry which is preliminary data.</text>
</comment>
<dbReference type="OrthoDB" id="9837000at2759"/>
<feature type="domain" description="Spermatogenesis-associated protein 2 PUB-like" evidence="2">
    <location>
        <begin position="104"/>
        <end position="136"/>
    </location>
</feature>